<organism evidence="2 3">
    <name type="scientific">Liparis tanakae</name>
    <name type="common">Tanaka's snailfish</name>
    <dbReference type="NCBI Taxonomy" id="230148"/>
    <lineage>
        <taxon>Eukaryota</taxon>
        <taxon>Metazoa</taxon>
        <taxon>Chordata</taxon>
        <taxon>Craniata</taxon>
        <taxon>Vertebrata</taxon>
        <taxon>Euteleostomi</taxon>
        <taxon>Actinopterygii</taxon>
        <taxon>Neopterygii</taxon>
        <taxon>Teleostei</taxon>
        <taxon>Neoteleostei</taxon>
        <taxon>Acanthomorphata</taxon>
        <taxon>Eupercaria</taxon>
        <taxon>Perciformes</taxon>
        <taxon>Cottioidei</taxon>
        <taxon>Cottales</taxon>
        <taxon>Liparidae</taxon>
        <taxon>Liparis</taxon>
    </lineage>
</organism>
<comment type="caution">
    <text evidence="2">The sequence shown here is derived from an EMBL/GenBank/DDBJ whole genome shotgun (WGS) entry which is preliminary data.</text>
</comment>
<dbReference type="EMBL" id="SRLO01000070">
    <property type="protein sequence ID" value="TNN78855.1"/>
    <property type="molecule type" value="Genomic_DNA"/>
</dbReference>
<proteinExistence type="predicted"/>
<evidence type="ECO:0000256" key="1">
    <source>
        <dbReference type="SAM" id="MobiDB-lite"/>
    </source>
</evidence>
<feature type="region of interest" description="Disordered" evidence="1">
    <location>
        <begin position="40"/>
        <end position="60"/>
    </location>
</feature>
<evidence type="ECO:0000313" key="2">
    <source>
        <dbReference type="EMBL" id="TNN78855.1"/>
    </source>
</evidence>
<accession>A0A4Z2ILX2</accession>
<gene>
    <name evidence="2" type="ORF">EYF80_011025</name>
</gene>
<evidence type="ECO:0000313" key="3">
    <source>
        <dbReference type="Proteomes" id="UP000314294"/>
    </source>
</evidence>
<protein>
    <submittedName>
        <fullName evidence="2">Uncharacterized protein</fullName>
    </submittedName>
</protein>
<name>A0A4Z2ILX2_9TELE</name>
<sequence>MELKTHSQRSESTTLIIHSVLEMRDEQEMVLRGCKARGKKTASRETLCVQPPGDMSSTDE</sequence>
<keyword evidence="3" id="KW-1185">Reference proteome</keyword>
<dbReference type="Proteomes" id="UP000314294">
    <property type="component" value="Unassembled WGS sequence"/>
</dbReference>
<dbReference type="AlphaFoldDB" id="A0A4Z2ILX2"/>
<reference evidence="2 3" key="1">
    <citation type="submission" date="2019-03" db="EMBL/GenBank/DDBJ databases">
        <title>First draft genome of Liparis tanakae, snailfish: a comprehensive survey of snailfish specific genes.</title>
        <authorList>
            <person name="Kim W."/>
            <person name="Song I."/>
            <person name="Jeong J.-H."/>
            <person name="Kim D."/>
            <person name="Kim S."/>
            <person name="Ryu S."/>
            <person name="Song J.Y."/>
            <person name="Lee S.K."/>
        </authorList>
    </citation>
    <scope>NUCLEOTIDE SEQUENCE [LARGE SCALE GENOMIC DNA]</scope>
    <source>
        <tissue evidence="2">Muscle</tissue>
    </source>
</reference>